<evidence type="ECO:0000256" key="4">
    <source>
        <dbReference type="ARBA" id="ARBA00022679"/>
    </source>
</evidence>
<dbReference type="Proteomes" id="UP000032233">
    <property type="component" value="Unassembled WGS sequence"/>
</dbReference>
<dbReference type="EMBL" id="AZAC01000016">
    <property type="protein sequence ID" value="KIX13393.1"/>
    <property type="molecule type" value="Genomic_DNA"/>
</dbReference>
<evidence type="ECO:0000256" key="9">
    <source>
        <dbReference type="PROSITE-ProRule" id="PRU00169"/>
    </source>
</evidence>
<dbReference type="CDD" id="cd00082">
    <property type="entry name" value="HisKA"/>
    <property type="match status" value="1"/>
</dbReference>
<evidence type="ECO:0000256" key="7">
    <source>
        <dbReference type="ARBA" id="ARBA00022840"/>
    </source>
</evidence>
<evidence type="ECO:0000313" key="13">
    <source>
        <dbReference type="Proteomes" id="UP000032233"/>
    </source>
</evidence>
<dbReference type="GO" id="GO:0000155">
    <property type="term" value="F:phosphorelay sensor kinase activity"/>
    <property type="evidence" value="ECO:0007669"/>
    <property type="project" value="InterPro"/>
</dbReference>
<dbReference type="AlphaFoldDB" id="A0A0D2HS83"/>
<dbReference type="PANTHER" id="PTHR43065:SF46">
    <property type="entry name" value="C4-DICARBOXYLATE TRANSPORT SENSOR PROTEIN DCTB"/>
    <property type="match status" value="1"/>
</dbReference>
<keyword evidence="4" id="KW-0808">Transferase</keyword>
<comment type="caution">
    <text evidence="9">Lacks conserved residue(s) required for the propagation of feature annotation.</text>
</comment>
<dbReference type="PROSITE" id="PS50110">
    <property type="entry name" value="RESPONSE_REGULATORY"/>
    <property type="match status" value="1"/>
</dbReference>
<comment type="catalytic activity">
    <reaction evidence="1">
        <text>ATP + protein L-histidine = ADP + protein N-phospho-L-histidine.</text>
        <dbReference type="EC" id="2.7.13.3"/>
    </reaction>
</comment>
<organism evidence="12 13">
    <name type="scientific">Dethiosulfatarculus sandiegensis</name>
    <dbReference type="NCBI Taxonomy" id="1429043"/>
    <lineage>
        <taxon>Bacteria</taxon>
        <taxon>Pseudomonadati</taxon>
        <taxon>Thermodesulfobacteriota</taxon>
        <taxon>Desulfarculia</taxon>
        <taxon>Desulfarculales</taxon>
        <taxon>Desulfarculaceae</taxon>
        <taxon>Dethiosulfatarculus</taxon>
    </lineage>
</organism>
<dbReference type="PRINTS" id="PR00344">
    <property type="entry name" value="BCTRLSENSOR"/>
</dbReference>
<dbReference type="Gene3D" id="1.10.287.130">
    <property type="match status" value="1"/>
</dbReference>
<dbReference type="PROSITE" id="PS50109">
    <property type="entry name" value="HIS_KIN"/>
    <property type="match status" value="1"/>
</dbReference>
<evidence type="ECO:0000256" key="3">
    <source>
        <dbReference type="ARBA" id="ARBA00022553"/>
    </source>
</evidence>
<keyword evidence="6" id="KW-0418">Kinase</keyword>
<dbReference type="InterPro" id="IPR004358">
    <property type="entry name" value="Sig_transdc_His_kin-like_C"/>
</dbReference>
<evidence type="ECO:0000256" key="8">
    <source>
        <dbReference type="ARBA" id="ARBA00023012"/>
    </source>
</evidence>
<feature type="domain" description="Histidine kinase" evidence="10">
    <location>
        <begin position="43"/>
        <end position="266"/>
    </location>
</feature>
<dbReference type="SUPFAM" id="SSF47384">
    <property type="entry name" value="Homodimeric domain of signal transducing histidine kinase"/>
    <property type="match status" value="1"/>
</dbReference>
<dbReference type="InParanoid" id="A0A0D2HS83"/>
<evidence type="ECO:0000313" key="12">
    <source>
        <dbReference type="EMBL" id="KIX13393.1"/>
    </source>
</evidence>
<dbReference type="SUPFAM" id="SSF55874">
    <property type="entry name" value="ATPase domain of HSP90 chaperone/DNA topoisomerase II/histidine kinase"/>
    <property type="match status" value="1"/>
</dbReference>
<dbReference type="Gene3D" id="3.30.565.10">
    <property type="entry name" value="Histidine kinase-like ATPase, C-terminal domain"/>
    <property type="match status" value="1"/>
</dbReference>
<dbReference type="InterPro" id="IPR003661">
    <property type="entry name" value="HisK_dim/P_dom"/>
</dbReference>
<evidence type="ECO:0000256" key="6">
    <source>
        <dbReference type="ARBA" id="ARBA00022777"/>
    </source>
</evidence>
<keyword evidence="7" id="KW-0067">ATP-binding</keyword>
<keyword evidence="13" id="KW-1185">Reference proteome</keyword>
<evidence type="ECO:0000256" key="1">
    <source>
        <dbReference type="ARBA" id="ARBA00000085"/>
    </source>
</evidence>
<evidence type="ECO:0000256" key="2">
    <source>
        <dbReference type="ARBA" id="ARBA00012438"/>
    </source>
</evidence>
<dbReference type="Pfam" id="PF02518">
    <property type="entry name" value="HATPase_c"/>
    <property type="match status" value="1"/>
</dbReference>
<dbReference type="Pfam" id="PF00512">
    <property type="entry name" value="HisKA"/>
    <property type="match status" value="1"/>
</dbReference>
<keyword evidence="3" id="KW-0597">Phosphoprotein</keyword>
<accession>A0A0D2HS83</accession>
<dbReference type="CDD" id="cd00156">
    <property type="entry name" value="REC"/>
    <property type="match status" value="1"/>
</dbReference>
<gene>
    <name evidence="12" type="ORF">X474_14465</name>
</gene>
<dbReference type="EC" id="2.7.13.3" evidence="2"/>
<dbReference type="InterPro" id="IPR036097">
    <property type="entry name" value="HisK_dim/P_sf"/>
</dbReference>
<dbReference type="InterPro" id="IPR001789">
    <property type="entry name" value="Sig_transdc_resp-reg_receiver"/>
</dbReference>
<keyword evidence="5" id="KW-0547">Nucleotide-binding</keyword>
<dbReference type="InterPro" id="IPR011006">
    <property type="entry name" value="CheY-like_superfamily"/>
</dbReference>
<dbReference type="SMART" id="SM00387">
    <property type="entry name" value="HATPase_c"/>
    <property type="match status" value="1"/>
</dbReference>
<evidence type="ECO:0000256" key="5">
    <source>
        <dbReference type="ARBA" id="ARBA00022741"/>
    </source>
</evidence>
<dbReference type="GO" id="GO:0005524">
    <property type="term" value="F:ATP binding"/>
    <property type="evidence" value="ECO:0007669"/>
    <property type="project" value="UniProtKB-KW"/>
</dbReference>
<dbReference type="SUPFAM" id="SSF52172">
    <property type="entry name" value="CheY-like"/>
    <property type="match status" value="1"/>
</dbReference>
<dbReference type="SMART" id="SM00388">
    <property type="entry name" value="HisKA"/>
    <property type="match status" value="1"/>
</dbReference>
<dbReference type="InterPro" id="IPR036890">
    <property type="entry name" value="HATPase_C_sf"/>
</dbReference>
<dbReference type="SMART" id="SM00448">
    <property type="entry name" value="REC"/>
    <property type="match status" value="1"/>
</dbReference>
<feature type="domain" description="Response regulatory" evidence="11">
    <location>
        <begin position="287"/>
        <end position="403"/>
    </location>
</feature>
<protein>
    <recommendedName>
        <fullName evidence="2">histidine kinase</fullName>
        <ecNumber evidence="2">2.7.13.3</ecNumber>
    </recommendedName>
</protein>
<reference evidence="12 13" key="1">
    <citation type="submission" date="2013-11" db="EMBL/GenBank/DDBJ databases">
        <title>Metagenomic analysis of a methanogenic consortium involved in long chain n-alkane degradation.</title>
        <authorList>
            <person name="Davidova I.A."/>
            <person name="Callaghan A.V."/>
            <person name="Wawrik B."/>
            <person name="Pruitt S."/>
            <person name="Marks C."/>
            <person name="Duncan K.E."/>
            <person name="Suflita J.M."/>
        </authorList>
    </citation>
    <scope>NUCLEOTIDE SEQUENCE [LARGE SCALE GENOMIC DNA]</scope>
    <source>
        <strain evidence="12 13">SPR</strain>
    </source>
</reference>
<dbReference type="STRING" id="1429043.X474_14465"/>
<dbReference type="Pfam" id="PF00072">
    <property type="entry name" value="Response_reg"/>
    <property type="match status" value="1"/>
</dbReference>
<sequence>MKLVVEHVRDITQIRKAEQKRSELKSQLRQARKMESLGTMAGEIAHNFNNILGVIVGFAQLAKDAGQKGEPSMADLEQILLAADRARKTVRQILTFSRKVELEFKPLNLNRTIRTTLGLLQSTMPDNIKLVAKTDSELKPVNGDQVSLEQILLNLAGNAKDAMPKGGTFEITTRNLRLDQNECRLLAGVEPGPFVLLEVSDSGRGMDQDTIKHMFEPFFTTKKRNKGTGLGLSSVYGIIKSHHGAIECASRPGMGTKFKIYIPALKRAKIDTERSLKISNLPRGNETVLVVDHEEEMLVITKRILEKQGYEVITKDSSNEALETYFKLPRIIDLIILNVGIPGLGGHAFLQELRSFDPQAKVLITSGTLPEKKLRSALDQGALGFLGKPFKQLSLLKAVRQILDNPDQPSAFSKASV</sequence>
<evidence type="ECO:0000259" key="10">
    <source>
        <dbReference type="PROSITE" id="PS50109"/>
    </source>
</evidence>
<dbReference type="Gene3D" id="3.40.50.2300">
    <property type="match status" value="1"/>
</dbReference>
<name>A0A0D2HS83_9BACT</name>
<dbReference type="PANTHER" id="PTHR43065">
    <property type="entry name" value="SENSOR HISTIDINE KINASE"/>
    <property type="match status" value="1"/>
</dbReference>
<proteinExistence type="predicted"/>
<comment type="caution">
    <text evidence="12">The sequence shown here is derived from an EMBL/GenBank/DDBJ whole genome shotgun (WGS) entry which is preliminary data.</text>
</comment>
<evidence type="ECO:0000259" key="11">
    <source>
        <dbReference type="PROSITE" id="PS50110"/>
    </source>
</evidence>
<dbReference type="InterPro" id="IPR003594">
    <property type="entry name" value="HATPase_dom"/>
</dbReference>
<dbReference type="InterPro" id="IPR005467">
    <property type="entry name" value="His_kinase_dom"/>
</dbReference>
<keyword evidence="8" id="KW-0902">Two-component regulatory system</keyword>